<dbReference type="PANTHER" id="PTHR47284">
    <property type="entry name" value="FATTY-ACID-BINDING PROTEIN 2"/>
    <property type="match status" value="1"/>
</dbReference>
<dbReference type="InterPro" id="IPR016088">
    <property type="entry name" value="Chalcone_isomerase_3-sand"/>
</dbReference>
<dbReference type="EMBL" id="JAUJLE010000220">
    <property type="protein sequence ID" value="KAK0967262.1"/>
    <property type="molecule type" value="Genomic_DNA"/>
</dbReference>
<dbReference type="AlphaFoldDB" id="A0AAN6K6M6"/>
<dbReference type="PANTHER" id="PTHR47284:SF3">
    <property type="entry name" value="FATTY-ACID-BINDING PROTEIN 2"/>
    <property type="match status" value="1"/>
</dbReference>
<feature type="region of interest" description="Disordered" evidence="1">
    <location>
        <begin position="35"/>
        <end position="62"/>
    </location>
</feature>
<dbReference type="GO" id="GO:0016872">
    <property type="term" value="F:intramolecular lyase activity"/>
    <property type="evidence" value="ECO:0007669"/>
    <property type="project" value="InterPro"/>
</dbReference>
<organism evidence="4 5">
    <name type="scientific">Friedmanniomyces endolithicus</name>
    <dbReference type="NCBI Taxonomy" id="329885"/>
    <lineage>
        <taxon>Eukaryota</taxon>
        <taxon>Fungi</taxon>
        <taxon>Dikarya</taxon>
        <taxon>Ascomycota</taxon>
        <taxon>Pezizomycotina</taxon>
        <taxon>Dothideomycetes</taxon>
        <taxon>Dothideomycetidae</taxon>
        <taxon>Mycosphaerellales</taxon>
        <taxon>Teratosphaeriaceae</taxon>
        <taxon>Friedmanniomyces</taxon>
    </lineage>
</organism>
<comment type="caution">
    <text evidence="4">The sequence shown here is derived from an EMBL/GenBank/DDBJ whole genome shotgun (WGS) entry which is preliminary data.</text>
</comment>
<evidence type="ECO:0000256" key="1">
    <source>
        <dbReference type="SAM" id="MobiDB-lite"/>
    </source>
</evidence>
<evidence type="ECO:0000313" key="5">
    <source>
        <dbReference type="Proteomes" id="UP001175353"/>
    </source>
</evidence>
<name>A0AAN6K6M6_9PEZI</name>
<keyword evidence="2" id="KW-1133">Transmembrane helix</keyword>
<feature type="compositionally biased region" description="Polar residues" evidence="1">
    <location>
        <begin position="35"/>
        <end position="51"/>
    </location>
</feature>
<dbReference type="SUPFAM" id="SSF54626">
    <property type="entry name" value="Chalcone isomerase"/>
    <property type="match status" value="1"/>
</dbReference>
<evidence type="ECO:0000256" key="2">
    <source>
        <dbReference type="SAM" id="Phobius"/>
    </source>
</evidence>
<evidence type="ECO:0000259" key="3">
    <source>
        <dbReference type="Pfam" id="PF16035"/>
    </source>
</evidence>
<feature type="transmembrane region" description="Helical" evidence="2">
    <location>
        <begin position="89"/>
        <end position="108"/>
    </location>
</feature>
<dbReference type="Proteomes" id="UP001175353">
    <property type="component" value="Unassembled WGS sequence"/>
</dbReference>
<dbReference type="InterPro" id="IPR016087">
    <property type="entry name" value="Chalcone_isomerase"/>
</dbReference>
<dbReference type="InterPro" id="IPR036298">
    <property type="entry name" value="Chalcone_isomerase_sf"/>
</dbReference>
<keyword evidence="5" id="KW-1185">Reference proteome</keyword>
<gene>
    <name evidence="4" type="primary">AIM18_3</name>
    <name evidence="4" type="ORF">LTR91_017240</name>
</gene>
<accession>A0AAN6K6M6</accession>
<keyword evidence="2" id="KW-0812">Transmembrane</keyword>
<reference evidence="4" key="1">
    <citation type="submission" date="2023-06" db="EMBL/GenBank/DDBJ databases">
        <title>Black Yeasts Isolated from many extreme environments.</title>
        <authorList>
            <person name="Coleine C."/>
            <person name="Stajich J.E."/>
            <person name="Selbmann L."/>
        </authorList>
    </citation>
    <scope>NUCLEOTIDE SEQUENCE</scope>
    <source>
        <strain evidence="4">CCFEE 5200</strain>
    </source>
</reference>
<evidence type="ECO:0000313" key="4">
    <source>
        <dbReference type="EMBL" id="KAK0967262.1"/>
    </source>
</evidence>
<protein>
    <submittedName>
        <fullName evidence="4">Altered inheritance of mitochondria protein 18 mitochondrial</fullName>
    </submittedName>
</protein>
<dbReference type="Pfam" id="PF16035">
    <property type="entry name" value="Chalcone_2"/>
    <property type="match status" value="1"/>
</dbReference>
<feature type="domain" description="Chalcone isomerase" evidence="3">
    <location>
        <begin position="211"/>
        <end position="419"/>
    </location>
</feature>
<keyword evidence="2" id="KW-0472">Membrane</keyword>
<dbReference type="Gene3D" id="3.50.70.10">
    <property type="match status" value="1"/>
</dbReference>
<proteinExistence type="predicted"/>
<sequence>MAGPQRQAMRLLSQRLRCLSKPFVVRQTRSISSRYSNATKRTVTTAPSPTSHLHEQLSASAGARNPLDVRAARIIDAEAKAHNLQRMRIAGMGLILSMGGLAMVLFNLDLDSMEQAEKQRKGGQQLDASDEANARFQGKEVHVIGAGDGKRIVASGSGEQVELVETGTSSVPHFPRTIYLPSSSDSTRIPGVVGAAQPNANANPGNTSNQEEYTLVGLGIRTVMWIQVYVVGMYVRTNDITALQAKLVRNVNPTASALIPSETEDLKKKLLDPEESRAIWAELLAVPGIKTAFRISPTRSTNFSHLRDGFVSGINNRTGEARSLTQGGATEYDSEEFGRSVQDLKAIFKGSNAPKGSVLVLSRDERGTLDVLYQPKPEQGDQTMERLGSLPDERVSRLLWFGYLAGAKVSSQGARDGIVNGCMDVIELPGESYAYPPSSTFRRSTPSVLLLRTTLAVSSYKSRPPLFLTTLDKGYKMVRTIVQQATNWKRRSLKTIDTEQVTASKTTTVYVVLSAELRSDQDVYMFSIDKCYTTLHQANARVELLGHCNVNMRSVETKLTFTDPDTGCLTVRWGRYGSQSRFVALIDKLEMVGSVIDNSKGNTSPGGWNDPEAEIGAFFAETHLDLSGHIWVVAMHAPVSAKDSPALARQHSHSRAATITAASLRSKPSAKSSLAAVSKALTPLTAESQSAPTSKHNNTLLADLGWALDSLHPSSDPAIARAKKSWNESFHSHGRCRKVREHYGFARYAFKPALLDKRRLAPGGGSDYDAGCVQIRVERVRVVPVGDAPEYHIPPVVMEKGSKAGLVAPVLRNVGGEVISTAAGCRTSFLDSLERIAEGGGLSKYEALPLALKIRKQHMERWSDTAVGEQKYALPVLAAGAKERGEEDKVAGDMYHALLHGSDILSANKRVSARPPSKAYLKARARMAAAIADREEEHEAEVDVDAISEARQAKDSLELETPTHKLQVPAQVLRRKPQRSQLKPPQPMLLSTQLLATPRRRNSVTEQHQAVAPLKVTTVVKKTGLTEARGNTAFEGLWF</sequence>